<evidence type="ECO:0000313" key="2">
    <source>
        <dbReference type="EMBL" id="NSL53837.1"/>
    </source>
</evidence>
<dbReference type="RefSeq" id="WP_101941790.1">
    <property type="nucleotide sequence ID" value="NZ_JABCSC020000001.1"/>
</dbReference>
<protein>
    <submittedName>
        <fullName evidence="2">Uncharacterized protein</fullName>
    </submittedName>
</protein>
<sequence length="136" mass="14578">MSTNSSQEDGFEFIRKMWGNMGVGLPGMVTPTLDVDELERRIKDLQAVEGWLKMNLGMLQMSIQGLEVQRSTLVAMQAMSKAGEGEGNANPFANPALWSWPFANSETPTPAAPSSTTAAPADTPEKTAKPAKPGKP</sequence>
<accession>A0ABX2IC53</accession>
<feature type="region of interest" description="Disordered" evidence="1">
    <location>
        <begin position="100"/>
        <end position="136"/>
    </location>
</feature>
<keyword evidence="3" id="KW-1185">Reference proteome</keyword>
<proteinExistence type="predicted"/>
<evidence type="ECO:0000313" key="3">
    <source>
        <dbReference type="Proteomes" id="UP000778523"/>
    </source>
</evidence>
<comment type="caution">
    <text evidence="2">The sequence shown here is derived from an EMBL/GenBank/DDBJ whole genome shotgun (WGS) entry which is preliminary data.</text>
</comment>
<dbReference type="EMBL" id="JABCSC020000001">
    <property type="protein sequence ID" value="NSL53837.1"/>
    <property type="molecule type" value="Genomic_DNA"/>
</dbReference>
<dbReference type="NCBIfam" id="NF043076">
    <property type="entry name" value="PHA_gran_PhaM"/>
    <property type="match status" value="1"/>
</dbReference>
<feature type="compositionally biased region" description="Low complexity" evidence="1">
    <location>
        <begin position="107"/>
        <end position="122"/>
    </location>
</feature>
<evidence type="ECO:0000256" key="1">
    <source>
        <dbReference type="SAM" id="MobiDB-lite"/>
    </source>
</evidence>
<reference evidence="2 3" key="1">
    <citation type="submission" date="2020-06" db="EMBL/GenBank/DDBJ databases">
        <title>Draft genome of Uliginosibacterium sp. IMCC34675.</title>
        <authorList>
            <person name="Song J."/>
        </authorList>
    </citation>
    <scope>NUCLEOTIDE SEQUENCE [LARGE SCALE GENOMIC DNA]</scope>
    <source>
        <strain evidence="2 3">IMCC34675</strain>
    </source>
</reference>
<dbReference type="InterPro" id="IPR050026">
    <property type="entry name" value="PHA_gran_PhaM_N"/>
</dbReference>
<dbReference type="Proteomes" id="UP000778523">
    <property type="component" value="Unassembled WGS sequence"/>
</dbReference>
<organism evidence="2 3">
    <name type="scientific">Uliginosibacterium aquaticum</name>
    <dbReference type="NCBI Taxonomy" id="2731212"/>
    <lineage>
        <taxon>Bacteria</taxon>
        <taxon>Pseudomonadati</taxon>
        <taxon>Pseudomonadota</taxon>
        <taxon>Betaproteobacteria</taxon>
        <taxon>Rhodocyclales</taxon>
        <taxon>Zoogloeaceae</taxon>
        <taxon>Uliginosibacterium</taxon>
    </lineage>
</organism>
<name>A0ABX2IC53_9RHOO</name>
<gene>
    <name evidence="2" type="ORF">HJ583_002245</name>
</gene>